<dbReference type="EMBL" id="JAWDJW010011131">
    <property type="protein sequence ID" value="KAK3045016.1"/>
    <property type="molecule type" value="Genomic_DNA"/>
</dbReference>
<name>A0ACC3CUT6_9PEZI</name>
<proteinExistence type="predicted"/>
<protein>
    <submittedName>
        <fullName evidence="1">Uncharacterized protein</fullName>
    </submittedName>
</protein>
<reference evidence="1" key="1">
    <citation type="submission" date="2024-09" db="EMBL/GenBank/DDBJ databases">
        <title>Black Yeasts Isolated from many extreme environments.</title>
        <authorList>
            <person name="Coleine C."/>
            <person name="Stajich J.E."/>
            <person name="Selbmann L."/>
        </authorList>
    </citation>
    <scope>NUCLEOTIDE SEQUENCE</scope>
    <source>
        <strain evidence="1">CCFEE 5737</strain>
    </source>
</reference>
<comment type="caution">
    <text evidence="1">The sequence shown here is derived from an EMBL/GenBank/DDBJ whole genome shotgun (WGS) entry which is preliminary data.</text>
</comment>
<feature type="non-terminal residue" evidence="1">
    <location>
        <position position="158"/>
    </location>
</feature>
<dbReference type="Proteomes" id="UP001186974">
    <property type="component" value="Unassembled WGS sequence"/>
</dbReference>
<feature type="non-terminal residue" evidence="1">
    <location>
        <position position="1"/>
    </location>
</feature>
<sequence>TDSATTSSNNDNDNNNNNNNVGDDDDTGNGDLFLIILPASFLAIAAVLALITALGNYRCHESVFRSGNPECRCRKLVMVYVPPTPGYWVPLGSLGVRNRRFVAVPPPLVYLPRDLVQTPQAVAHGGGWYGKGGDVHADQSGNVGEGMGLGVGDGVPPG</sequence>
<organism evidence="1 2">
    <name type="scientific">Coniosporium uncinatum</name>
    <dbReference type="NCBI Taxonomy" id="93489"/>
    <lineage>
        <taxon>Eukaryota</taxon>
        <taxon>Fungi</taxon>
        <taxon>Dikarya</taxon>
        <taxon>Ascomycota</taxon>
        <taxon>Pezizomycotina</taxon>
        <taxon>Dothideomycetes</taxon>
        <taxon>Dothideomycetes incertae sedis</taxon>
        <taxon>Coniosporium</taxon>
    </lineage>
</organism>
<keyword evidence="2" id="KW-1185">Reference proteome</keyword>
<accession>A0ACC3CUT6</accession>
<evidence type="ECO:0000313" key="2">
    <source>
        <dbReference type="Proteomes" id="UP001186974"/>
    </source>
</evidence>
<gene>
    <name evidence="1" type="ORF">LTS18_014776</name>
</gene>
<evidence type="ECO:0000313" key="1">
    <source>
        <dbReference type="EMBL" id="KAK3045016.1"/>
    </source>
</evidence>